<keyword evidence="4" id="KW-0255">Endonuclease</keyword>
<dbReference type="AlphaFoldDB" id="A0A7R6TPG6"/>
<evidence type="ECO:0000256" key="3">
    <source>
        <dbReference type="ARBA" id="ARBA00022722"/>
    </source>
</evidence>
<evidence type="ECO:0000313" key="7">
    <source>
        <dbReference type="EMBL" id="BBU69625.1"/>
    </source>
</evidence>
<evidence type="ECO:0000256" key="6">
    <source>
        <dbReference type="ARBA" id="ARBA00030388"/>
    </source>
</evidence>
<dbReference type="Pfam" id="PF06769">
    <property type="entry name" value="YoeB_toxin"/>
    <property type="match status" value="1"/>
</dbReference>
<dbReference type="Proteomes" id="UP000463961">
    <property type="component" value="Chromosome"/>
</dbReference>
<dbReference type="InterPro" id="IPR035093">
    <property type="entry name" value="RelE/ParE_toxin_dom_sf"/>
</dbReference>
<protein>
    <recommendedName>
        <fullName evidence="6">Putative mRNA interferase YoeB</fullName>
    </recommendedName>
</protein>
<dbReference type="SUPFAM" id="SSF143011">
    <property type="entry name" value="RelE-like"/>
    <property type="match status" value="1"/>
</dbReference>
<dbReference type="EMBL" id="AP022345">
    <property type="protein sequence ID" value="BBU69625.1"/>
    <property type="molecule type" value="Genomic_DNA"/>
</dbReference>
<dbReference type="GO" id="GO:0006401">
    <property type="term" value="P:RNA catabolic process"/>
    <property type="evidence" value="ECO:0007669"/>
    <property type="project" value="InterPro"/>
</dbReference>
<accession>A0A7R6TPG6</accession>
<gene>
    <name evidence="7" type="ORF">ICHIAU1_19080</name>
</gene>
<evidence type="ECO:0000313" key="8">
    <source>
        <dbReference type="Proteomes" id="UP000463961"/>
    </source>
</evidence>
<name>A0A7R6TPG6_9RHOO</name>
<dbReference type="RefSeq" id="WP_162049678.1">
    <property type="nucleotide sequence ID" value="NZ_AP022345.1"/>
</dbReference>
<dbReference type="OrthoDB" id="9801102at2"/>
<keyword evidence="5" id="KW-0378">Hydrolase</keyword>
<keyword evidence="3" id="KW-0540">Nuclease</keyword>
<sequence>MARDIRFVPDAWADYLYWQEQDKKTLKRLNTLITGAARDPFVGIGKPEPLRGDLSGYWSRRIDDVNRLVYRATDTDLVIIACRFHYDG</sequence>
<dbReference type="NCBIfam" id="TIGR02116">
    <property type="entry name" value="toxin_Txe_YoeB"/>
    <property type="match status" value="1"/>
</dbReference>
<dbReference type="InterPro" id="IPR009614">
    <property type="entry name" value="YoeB_toxin"/>
</dbReference>
<dbReference type="GO" id="GO:0045892">
    <property type="term" value="P:negative regulation of DNA-templated transcription"/>
    <property type="evidence" value="ECO:0007669"/>
    <property type="project" value="TreeGrafter"/>
</dbReference>
<evidence type="ECO:0000256" key="4">
    <source>
        <dbReference type="ARBA" id="ARBA00022759"/>
    </source>
</evidence>
<evidence type="ECO:0000256" key="1">
    <source>
        <dbReference type="ARBA" id="ARBA00008172"/>
    </source>
</evidence>
<comment type="similarity">
    <text evidence="1">Belongs to the YoeB family.</text>
</comment>
<evidence type="ECO:0000256" key="5">
    <source>
        <dbReference type="ARBA" id="ARBA00022801"/>
    </source>
</evidence>
<dbReference type="PANTHER" id="PTHR38039:SF1">
    <property type="entry name" value="TOXIN YOEB"/>
    <property type="match status" value="1"/>
</dbReference>
<reference evidence="8" key="1">
    <citation type="submission" date="2020-01" db="EMBL/GenBank/DDBJ databases">
        <title>Phosphoaccumulans saitamaens gen. nov., sp. nov., a polyphosphate accumulating bacterium isolated from surface river water.</title>
        <authorList>
            <person name="Watanabe K."/>
            <person name="Suda W."/>
        </authorList>
    </citation>
    <scope>NUCLEOTIDE SEQUENCE [LARGE SCALE GENOMIC DNA]</scope>
    <source>
        <strain evidence="8">ICHIAU1</strain>
    </source>
</reference>
<dbReference type="GO" id="GO:0016787">
    <property type="term" value="F:hydrolase activity"/>
    <property type="evidence" value="ECO:0007669"/>
    <property type="project" value="UniProtKB-KW"/>
</dbReference>
<keyword evidence="8" id="KW-1185">Reference proteome</keyword>
<keyword evidence="2" id="KW-1277">Toxin-antitoxin system</keyword>
<dbReference type="Gene3D" id="3.30.2310.20">
    <property type="entry name" value="RelE-like"/>
    <property type="match status" value="1"/>
</dbReference>
<dbReference type="PANTHER" id="PTHR38039">
    <property type="entry name" value="TOXIN YOEB"/>
    <property type="match status" value="1"/>
</dbReference>
<evidence type="ECO:0000256" key="2">
    <source>
        <dbReference type="ARBA" id="ARBA00022649"/>
    </source>
</evidence>
<dbReference type="GO" id="GO:0004519">
    <property type="term" value="F:endonuclease activity"/>
    <property type="evidence" value="ECO:0007669"/>
    <property type="project" value="UniProtKB-KW"/>
</dbReference>
<organism evidence="7 8">
    <name type="scientific">Fluviibacter phosphoraccumulans</name>
    <dbReference type="NCBI Taxonomy" id="1751046"/>
    <lineage>
        <taxon>Bacteria</taxon>
        <taxon>Pseudomonadati</taxon>
        <taxon>Pseudomonadota</taxon>
        <taxon>Betaproteobacteria</taxon>
        <taxon>Rhodocyclales</taxon>
        <taxon>Fluviibacteraceae</taxon>
        <taxon>Fluviibacter</taxon>
    </lineage>
</organism>
<proteinExistence type="inferred from homology"/>